<comment type="caution">
    <text evidence="3">The sequence shown here is derived from an EMBL/GenBank/DDBJ whole genome shotgun (WGS) entry which is preliminary data.</text>
</comment>
<dbReference type="EC" id="2.7.1.172" evidence="1"/>
<sequence length="364" mass="40996">MSDEWLTEITGNFPLHKAVTEVMPSGTEVLSCESSGVSAWTKTAKITVRLPDGSPKRYFLKVASGRGAQALVKGEYHSASAIEAVVSNFVPHPVGYGEYHNGESQVYFFLGDFHDMDLRTPPDPETFAEKIAELHLNGKSPTGKFGFPVTTVCGVFERTVKWESSWAKCYANLLSDVIKYDTETNGLWPEFDAACRHTVNFVIPRLLGTLQSEGRSIEPVLIHGDLWEQNIGLDMESGHSLAFDSGSIYAHNELEFGTWRCSWAYYFNLPAYQMFYRRYIQPSEPISEWDDRNRLYSLHIYLNDSAGHPGSLSRKTAYNDMLFLCEKYAPLDTLEKYDPAKDISLTGAFVQHETHTLKLTQSNA</sequence>
<dbReference type="GO" id="GO:0016301">
    <property type="term" value="F:kinase activity"/>
    <property type="evidence" value="ECO:0007669"/>
    <property type="project" value="UniProtKB-KW"/>
</dbReference>
<dbReference type="PANTHER" id="PTHR12149">
    <property type="entry name" value="FRUCTOSAMINE 3 KINASE-RELATED PROTEIN"/>
    <property type="match status" value="1"/>
</dbReference>
<keyword evidence="4" id="KW-1185">Reference proteome</keyword>
<dbReference type="Pfam" id="PF03881">
    <property type="entry name" value="Fructosamin_kin"/>
    <property type="match status" value="1"/>
</dbReference>
<gene>
    <name evidence="3" type="ORF">BJX67DRAFT_352754</name>
</gene>
<evidence type="ECO:0000313" key="3">
    <source>
        <dbReference type="EMBL" id="KAL2867267.1"/>
    </source>
</evidence>
<protein>
    <recommendedName>
        <fullName evidence="1">protein-ribulosamine 3-kinase</fullName>
        <ecNumber evidence="1">2.7.1.172</ecNumber>
    </recommendedName>
</protein>
<dbReference type="Gene3D" id="3.90.1200.10">
    <property type="match status" value="1"/>
</dbReference>
<organism evidence="3 4">
    <name type="scientific">Aspergillus lucknowensis</name>
    <dbReference type="NCBI Taxonomy" id="176173"/>
    <lineage>
        <taxon>Eukaryota</taxon>
        <taxon>Fungi</taxon>
        <taxon>Dikarya</taxon>
        <taxon>Ascomycota</taxon>
        <taxon>Pezizomycotina</taxon>
        <taxon>Eurotiomycetes</taxon>
        <taxon>Eurotiomycetidae</taxon>
        <taxon>Eurotiales</taxon>
        <taxon>Aspergillaceae</taxon>
        <taxon>Aspergillus</taxon>
        <taxon>Aspergillus subgen. Nidulantes</taxon>
    </lineage>
</organism>
<dbReference type="RefSeq" id="XP_070886246.1">
    <property type="nucleotide sequence ID" value="XM_071029064.1"/>
</dbReference>
<name>A0ABR4LVA0_9EURO</name>
<comment type="catalytic activity">
    <reaction evidence="2">
        <text>N(6)-D-ribulosyl-L-lysyl-[protein] + ATP = N(6)-(3-O-phospho-D-ribulosyl)-L-lysyl-[protein] + ADP + H(+)</text>
        <dbReference type="Rhea" id="RHEA:48432"/>
        <dbReference type="Rhea" id="RHEA-COMP:12103"/>
        <dbReference type="Rhea" id="RHEA-COMP:12104"/>
        <dbReference type="ChEBI" id="CHEBI:15378"/>
        <dbReference type="ChEBI" id="CHEBI:30616"/>
        <dbReference type="ChEBI" id="CHEBI:90418"/>
        <dbReference type="ChEBI" id="CHEBI:90420"/>
        <dbReference type="ChEBI" id="CHEBI:456216"/>
        <dbReference type="EC" id="2.7.1.172"/>
    </reaction>
    <physiologicalReaction direction="left-to-right" evidence="2">
        <dbReference type="Rhea" id="RHEA:48433"/>
    </physiologicalReaction>
</comment>
<dbReference type="SUPFAM" id="SSF56112">
    <property type="entry name" value="Protein kinase-like (PK-like)"/>
    <property type="match status" value="1"/>
</dbReference>
<keyword evidence="3" id="KW-0418">Kinase</keyword>
<accession>A0ABR4LVA0</accession>
<evidence type="ECO:0000256" key="2">
    <source>
        <dbReference type="ARBA" id="ARBA00048655"/>
    </source>
</evidence>
<evidence type="ECO:0000256" key="1">
    <source>
        <dbReference type="ARBA" id="ARBA00011961"/>
    </source>
</evidence>
<evidence type="ECO:0000313" key="4">
    <source>
        <dbReference type="Proteomes" id="UP001610432"/>
    </source>
</evidence>
<dbReference type="GeneID" id="98144136"/>
<proteinExistence type="predicted"/>
<keyword evidence="3" id="KW-0808">Transferase</keyword>
<dbReference type="InterPro" id="IPR011009">
    <property type="entry name" value="Kinase-like_dom_sf"/>
</dbReference>
<reference evidence="3 4" key="1">
    <citation type="submission" date="2024-07" db="EMBL/GenBank/DDBJ databases">
        <title>Section-level genome sequencing and comparative genomics of Aspergillus sections Usti and Cavernicolus.</title>
        <authorList>
            <consortium name="Lawrence Berkeley National Laboratory"/>
            <person name="Nybo J.L."/>
            <person name="Vesth T.C."/>
            <person name="Theobald S."/>
            <person name="Frisvad J.C."/>
            <person name="Larsen T.O."/>
            <person name="Kjaerboelling I."/>
            <person name="Rothschild-Mancinelli K."/>
            <person name="Lyhne E.K."/>
            <person name="Kogle M.E."/>
            <person name="Barry K."/>
            <person name="Clum A."/>
            <person name="Na H."/>
            <person name="Ledsgaard L."/>
            <person name="Lin J."/>
            <person name="Lipzen A."/>
            <person name="Kuo A."/>
            <person name="Riley R."/>
            <person name="Mondo S."/>
            <person name="Labutti K."/>
            <person name="Haridas S."/>
            <person name="Pangalinan J."/>
            <person name="Salamov A.A."/>
            <person name="Simmons B.A."/>
            <person name="Magnuson J.K."/>
            <person name="Chen J."/>
            <person name="Drula E."/>
            <person name="Henrissat B."/>
            <person name="Wiebenga A."/>
            <person name="Lubbers R.J."/>
            <person name="Gomes A.C."/>
            <person name="Macurrencykelacurrency M.R."/>
            <person name="Stajich J."/>
            <person name="Grigoriev I.V."/>
            <person name="Mortensen U.H."/>
            <person name="De Vries R.P."/>
            <person name="Baker S.E."/>
            <person name="Andersen M.R."/>
        </authorList>
    </citation>
    <scope>NUCLEOTIDE SEQUENCE [LARGE SCALE GENOMIC DNA]</scope>
    <source>
        <strain evidence="3 4">CBS 449.75</strain>
    </source>
</reference>
<dbReference type="InterPro" id="IPR016477">
    <property type="entry name" value="Fructo-/Ketosamine-3-kinase"/>
</dbReference>
<dbReference type="PANTHER" id="PTHR12149:SF8">
    <property type="entry name" value="PROTEIN-RIBULOSAMINE 3-KINASE"/>
    <property type="match status" value="1"/>
</dbReference>
<dbReference type="Proteomes" id="UP001610432">
    <property type="component" value="Unassembled WGS sequence"/>
</dbReference>
<dbReference type="EMBL" id="JBFXLQ010000019">
    <property type="protein sequence ID" value="KAL2867267.1"/>
    <property type="molecule type" value="Genomic_DNA"/>
</dbReference>